<feature type="region of interest" description="Disordered" evidence="1">
    <location>
        <begin position="262"/>
        <end position="296"/>
    </location>
</feature>
<accession>A0A4D9CVP4</accession>
<feature type="compositionally biased region" description="Pro residues" evidence="1">
    <location>
        <begin position="95"/>
        <end position="104"/>
    </location>
</feature>
<reference evidence="2 3" key="1">
    <citation type="submission" date="2019-01" db="EMBL/GenBank/DDBJ databases">
        <title>Nuclear Genome Assembly of the Microalgal Biofuel strain Nannochloropsis salina CCMP1776.</title>
        <authorList>
            <person name="Hovde B."/>
        </authorList>
    </citation>
    <scope>NUCLEOTIDE SEQUENCE [LARGE SCALE GENOMIC DNA]</scope>
    <source>
        <strain evidence="2 3">CCMP1776</strain>
    </source>
</reference>
<comment type="caution">
    <text evidence="2">The sequence shown here is derived from an EMBL/GenBank/DDBJ whole genome shotgun (WGS) entry which is preliminary data.</text>
</comment>
<feature type="compositionally biased region" description="Basic and acidic residues" evidence="1">
    <location>
        <begin position="211"/>
        <end position="231"/>
    </location>
</feature>
<name>A0A4D9CVP4_9STRA</name>
<evidence type="ECO:0000313" key="3">
    <source>
        <dbReference type="Proteomes" id="UP000355283"/>
    </source>
</evidence>
<dbReference type="EMBL" id="SDOX01000047">
    <property type="protein sequence ID" value="TFJ83302.1"/>
    <property type="molecule type" value="Genomic_DNA"/>
</dbReference>
<feature type="region of interest" description="Disordered" evidence="1">
    <location>
        <begin position="207"/>
        <end position="231"/>
    </location>
</feature>
<gene>
    <name evidence="2" type="ORF">NSK_005366</name>
</gene>
<feature type="region of interest" description="Disordered" evidence="1">
    <location>
        <begin position="1"/>
        <end position="55"/>
    </location>
</feature>
<proteinExistence type="predicted"/>
<organism evidence="2 3">
    <name type="scientific">Nannochloropsis salina CCMP1776</name>
    <dbReference type="NCBI Taxonomy" id="1027361"/>
    <lineage>
        <taxon>Eukaryota</taxon>
        <taxon>Sar</taxon>
        <taxon>Stramenopiles</taxon>
        <taxon>Ochrophyta</taxon>
        <taxon>Eustigmatophyceae</taxon>
        <taxon>Eustigmatales</taxon>
        <taxon>Monodopsidaceae</taxon>
        <taxon>Microchloropsis</taxon>
        <taxon>Microchloropsis salina</taxon>
    </lineage>
</organism>
<feature type="compositionally biased region" description="Polar residues" evidence="1">
    <location>
        <begin position="15"/>
        <end position="24"/>
    </location>
</feature>
<evidence type="ECO:0000313" key="2">
    <source>
        <dbReference type="EMBL" id="TFJ83302.1"/>
    </source>
</evidence>
<sequence>MNYGHFQQQQQQQQSTDVDVQSLSEGMGNVSLRPETLGGLREGGREGGGGGRGAAENSWATIEEFLASMNMGQGTATQGTGFPPFLSQQQASPHHQPPQAPKPQPQQHLHAPSQPQQPPQLTPQQMEFLQAQAHSQAYRLVQHQQQLLQQQLLQQQHQHTPPRSQQETSLSRPVRPREAQVEPPGLGMGMEGGLLAASAPFSYAFSQPQEDEARQRIGPGRGREGGREGGEASRYLFAGGEAEEHRLQQQSAVQALEMPAALERRTPPVPIGVGGTGTRDGGGEGRGRTLSWENMP</sequence>
<feature type="compositionally biased region" description="Low complexity" evidence="1">
    <location>
        <begin position="105"/>
        <end position="114"/>
    </location>
</feature>
<feature type="region of interest" description="Disordered" evidence="1">
    <location>
        <begin position="73"/>
        <end position="121"/>
    </location>
</feature>
<feature type="compositionally biased region" description="Polar residues" evidence="1">
    <location>
        <begin position="161"/>
        <end position="171"/>
    </location>
</feature>
<feature type="region of interest" description="Disordered" evidence="1">
    <location>
        <begin position="152"/>
        <end position="193"/>
    </location>
</feature>
<dbReference type="Proteomes" id="UP000355283">
    <property type="component" value="Unassembled WGS sequence"/>
</dbReference>
<keyword evidence="3" id="KW-1185">Reference proteome</keyword>
<protein>
    <submittedName>
        <fullName evidence="2">Uncharacterized protein</fullName>
    </submittedName>
</protein>
<dbReference type="AlphaFoldDB" id="A0A4D9CVP4"/>
<evidence type="ECO:0000256" key="1">
    <source>
        <dbReference type="SAM" id="MobiDB-lite"/>
    </source>
</evidence>